<keyword evidence="3" id="KW-1185">Reference proteome</keyword>
<name>A0A6A6R055_9PEZI</name>
<protein>
    <submittedName>
        <fullName evidence="2">Uncharacterized protein</fullName>
    </submittedName>
</protein>
<evidence type="ECO:0000313" key="2">
    <source>
        <dbReference type="EMBL" id="KAF2497350.1"/>
    </source>
</evidence>
<evidence type="ECO:0000313" key="3">
    <source>
        <dbReference type="Proteomes" id="UP000799750"/>
    </source>
</evidence>
<dbReference type="Proteomes" id="UP000799750">
    <property type="component" value="Unassembled WGS sequence"/>
</dbReference>
<keyword evidence="1" id="KW-0732">Signal</keyword>
<dbReference type="EMBL" id="MU004186">
    <property type="protein sequence ID" value="KAF2497350.1"/>
    <property type="molecule type" value="Genomic_DNA"/>
</dbReference>
<evidence type="ECO:0000256" key="1">
    <source>
        <dbReference type="SAM" id="SignalP"/>
    </source>
</evidence>
<feature type="signal peptide" evidence="1">
    <location>
        <begin position="1"/>
        <end position="19"/>
    </location>
</feature>
<organism evidence="2 3">
    <name type="scientific">Lophium mytilinum</name>
    <dbReference type="NCBI Taxonomy" id="390894"/>
    <lineage>
        <taxon>Eukaryota</taxon>
        <taxon>Fungi</taxon>
        <taxon>Dikarya</taxon>
        <taxon>Ascomycota</taxon>
        <taxon>Pezizomycotina</taxon>
        <taxon>Dothideomycetes</taxon>
        <taxon>Pleosporomycetidae</taxon>
        <taxon>Mytilinidiales</taxon>
        <taxon>Mytilinidiaceae</taxon>
        <taxon>Lophium</taxon>
    </lineage>
</organism>
<feature type="chain" id="PRO_5025634952" evidence="1">
    <location>
        <begin position="20"/>
        <end position="184"/>
    </location>
</feature>
<dbReference type="AlphaFoldDB" id="A0A6A6R055"/>
<sequence length="184" mass="20412">MKVLFYLLLPLAALTGARVIDPGYDPFPGWAVESSGCHHSGSGRQAVDQLVGLILRSCVQYFAKNCDSTEPSDTCHDWTKTGCITFKDDGIHWELSYEYIGEVEDKNHTLSKASCIGGFSHVVFNCPAGGWTEIEDHKGLHWKFTADPNASDCPELSVEEKDLSGYDLDLEKLDFAERNTSLFD</sequence>
<reference evidence="2" key="1">
    <citation type="journal article" date="2020" name="Stud. Mycol.">
        <title>101 Dothideomycetes genomes: a test case for predicting lifestyles and emergence of pathogens.</title>
        <authorList>
            <person name="Haridas S."/>
            <person name="Albert R."/>
            <person name="Binder M."/>
            <person name="Bloem J."/>
            <person name="Labutti K."/>
            <person name="Salamov A."/>
            <person name="Andreopoulos B."/>
            <person name="Baker S."/>
            <person name="Barry K."/>
            <person name="Bills G."/>
            <person name="Bluhm B."/>
            <person name="Cannon C."/>
            <person name="Castanera R."/>
            <person name="Culley D."/>
            <person name="Daum C."/>
            <person name="Ezra D."/>
            <person name="Gonzalez J."/>
            <person name="Henrissat B."/>
            <person name="Kuo A."/>
            <person name="Liang C."/>
            <person name="Lipzen A."/>
            <person name="Lutzoni F."/>
            <person name="Magnuson J."/>
            <person name="Mondo S."/>
            <person name="Nolan M."/>
            <person name="Ohm R."/>
            <person name="Pangilinan J."/>
            <person name="Park H.-J."/>
            <person name="Ramirez L."/>
            <person name="Alfaro M."/>
            <person name="Sun H."/>
            <person name="Tritt A."/>
            <person name="Yoshinaga Y."/>
            <person name="Zwiers L.-H."/>
            <person name="Turgeon B."/>
            <person name="Goodwin S."/>
            <person name="Spatafora J."/>
            <person name="Crous P."/>
            <person name="Grigoriev I."/>
        </authorList>
    </citation>
    <scope>NUCLEOTIDE SEQUENCE</scope>
    <source>
        <strain evidence="2">CBS 269.34</strain>
    </source>
</reference>
<proteinExistence type="predicted"/>
<accession>A0A6A6R055</accession>
<gene>
    <name evidence="2" type="ORF">BU16DRAFT_559101</name>
</gene>